<dbReference type="AlphaFoldDB" id="A0AB35I2X8"/>
<dbReference type="CDD" id="cd04186">
    <property type="entry name" value="GT_2_like_c"/>
    <property type="match status" value="1"/>
</dbReference>
<protein>
    <submittedName>
        <fullName evidence="2">Glycosyltransferase family 2 protein</fullName>
    </submittedName>
</protein>
<feature type="domain" description="Glycosyltransferase 2-like" evidence="1">
    <location>
        <begin position="470"/>
        <end position="648"/>
    </location>
</feature>
<evidence type="ECO:0000259" key="1">
    <source>
        <dbReference type="Pfam" id="PF00535"/>
    </source>
</evidence>
<dbReference type="InterPro" id="IPR001173">
    <property type="entry name" value="Glyco_trans_2-like"/>
</dbReference>
<dbReference type="Proteomes" id="UP001209730">
    <property type="component" value="Unassembled WGS sequence"/>
</dbReference>
<proteinExistence type="predicted"/>
<feature type="domain" description="Glycosyltransferase 2-like" evidence="1">
    <location>
        <begin position="210"/>
        <end position="370"/>
    </location>
</feature>
<comment type="caution">
    <text evidence="2">The sequence shown here is derived from an EMBL/GenBank/DDBJ whole genome shotgun (WGS) entry which is preliminary data.</text>
</comment>
<dbReference type="PANTHER" id="PTHR43179">
    <property type="entry name" value="RHAMNOSYLTRANSFERASE WBBL"/>
    <property type="match status" value="1"/>
</dbReference>
<accession>A0AB35I2X8</accession>
<gene>
    <name evidence="2" type="ORF">OQJ68_16320</name>
</gene>
<name>A0AB35I2X8_MICTH</name>
<dbReference type="SUPFAM" id="SSF53448">
    <property type="entry name" value="Nucleotide-diphospho-sugar transferases"/>
    <property type="match status" value="2"/>
</dbReference>
<organism evidence="2 3">
    <name type="scientific">Microbulbifer thermotolerans</name>
    <dbReference type="NCBI Taxonomy" id="252514"/>
    <lineage>
        <taxon>Bacteria</taxon>
        <taxon>Pseudomonadati</taxon>
        <taxon>Pseudomonadota</taxon>
        <taxon>Gammaproteobacteria</taxon>
        <taxon>Cellvibrionales</taxon>
        <taxon>Microbulbiferaceae</taxon>
        <taxon>Microbulbifer</taxon>
    </lineage>
</organism>
<dbReference type="PANTHER" id="PTHR43179:SF7">
    <property type="entry name" value="RHAMNOSYLTRANSFERASE WBBL"/>
    <property type="match status" value="1"/>
</dbReference>
<sequence length="739" mass="85345">MSYFFYLWGELLRWLYRRQQYIFRPLSGVHEDYGIWRCENSDPALSAVPKSGLYPRGWYILEIKIDADSSLLPSKLYVDYGEGFSESEIFPLNLESGRMVKRLCYFPSIALALRFDPCEFPENIQIKHFVFARVTKGFARRVMVRKLQVAGLKGELEVAALDTLWDRYRKLFVALRSSDYDAHLLEERKRYPEHIVTARLNALKVRPLISIVVPVYNPPISLLEKCIDSVKAQSYPYWQLCLADDCSPNAEVAKVLNRYAREDSRIQWVRRTENGHICKASNSGLALATGEYVAFLDHDDELFQHALLEVVSEINSNPLVDIIYSDEDFIDLNGRRFAPHYKSDWNPALLLSHNYVTHLVVYRRNLINKLGNFREEAQVDGAQDYDLLLRAWGQTESDRIVHIPKILYHWRAHEGSTALGSDQKSYTSSAGLRALKNYFQERGIEVEVCETDSDNLYRVKYPLKGNPLVSLLIPTRDMLSVLKPCVESILNRSTYRNFEILILDNQSQKKETLEWFEKITELDHRIKIVEFDHPFNYSAINNYGVRHARGEILGLINNDIEVITPDWLEEMVSLAQRPENGCVGALLYYPDDTVQHAGVILGLGGYAAHSHRGVPRGSQGYFNRLKVRQNVSAVTGACLFVRKDVYKEVSGLDESFEVAYNDVDFCLRVQQAGYYNVFTPFAELYHHESKSRGEEDTPEKIARFDREKAQLAQRWCDLLKCDPFYNPNLTRSREDFSLK</sequence>
<dbReference type="EMBL" id="JAPHQB010000055">
    <property type="protein sequence ID" value="MCX2803346.1"/>
    <property type="molecule type" value="Genomic_DNA"/>
</dbReference>
<dbReference type="GO" id="GO:0016757">
    <property type="term" value="F:glycosyltransferase activity"/>
    <property type="evidence" value="ECO:0007669"/>
    <property type="project" value="UniProtKB-KW"/>
</dbReference>
<evidence type="ECO:0000313" key="2">
    <source>
        <dbReference type="EMBL" id="MCX2803346.1"/>
    </source>
</evidence>
<dbReference type="Gene3D" id="3.90.550.10">
    <property type="entry name" value="Spore Coat Polysaccharide Biosynthesis Protein SpsA, Chain A"/>
    <property type="match status" value="2"/>
</dbReference>
<reference evidence="2" key="1">
    <citation type="submission" date="2022-11" db="EMBL/GenBank/DDBJ databases">
        <title>Chitin-degrading and fungicidal potential of chitinolytic bacterial strains from marine environment of the Pacific Ocean regions.</title>
        <authorList>
            <person name="Pentekhina I."/>
            <person name="Nedashkovskaya O."/>
            <person name="Seitkalieva A."/>
            <person name="Podvolotskaya A."/>
            <person name="Tekutyeva L."/>
            <person name="Balabanova L."/>
        </authorList>
    </citation>
    <scope>NUCLEOTIDE SEQUENCE</scope>
    <source>
        <strain evidence="2">KMM 6838</strain>
    </source>
</reference>
<dbReference type="CDD" id="cd04184">
    <property type="entry name" value="GT2_RfbC_Mx_like"/>
    <property type="match status" value="1"/>
</dbReference>
<evidence type="ECO:0000313" key="3">
    <source>
        <dbReference type="Proteomes" id="UP001209730"/>
    </source>
</evidence>
<dbReference type="InterPro" id="IPR029044">
    <property type="entry name" value="Nucleotide-diphossugar_trans"/>
</dbReference>
<dbReference type="Pfam" id="PF00535">
    <property type="entry name" value="Glycos_transf_2"/>
    <property type="match status" value="2"/>
</dbReference>
<dbReference type="RefSeq" id="WP_266066747.1">
    <property type="nucleotide sequence ID" value="NZ_JAPHQB010000055.1"/>
</dbReference>